<evidence type="ECO:0000313" key="2">
    <source>
        <dbReference type="Proteomes" id="UP000077071"/>
    </source>
</evidence>
<dbReference type="EMBL" id="CP015515">
    <property type="protein sequence ID" value="AND15289.1"/>
    <property type="molecule type" value="Genomic_DNA"/>
</dbReference>
<dbReference type="RefSeq" id="WP_068250330.1">
    <property type="nucleotide sequence ID" value="NZ_CP015515.1"/>
</dbReference>
<keyword evidence="2" id="KW-1185">Reference proteome</keyword>
<sequence length="425" mass="45848">MRALRDLGYDDLLISYHVGPLTGVTAERVRTALRDVLLSPRGAVLLRRRTRAGRWRRIDVAAALDASERAVRVVDGPLEHGELAHRLFGRGFAAGELPVRLLFDTATVGFTLPHTLFDGTGATAVVALVIDKLAAPGVDSIAPKPLAAAALREVRERFELTGLAGVRKARDTFRTLTASTETGYQLDATLSKQESDRLTRLVSTVLGPDTLAAIAATPEQAREGKRPARPPVSLKTASLVLRCLQDCATDGLDFRVVVPVDCRRWVDKGTEVAGNFSPSLPLGRLRADDWSATSLLERLSAATKSGLPATWLLASALLGVKNLVQHPLAALRPPTGTPRVPWEIHVSLPSTEVPVSEELLPRIEPDTMISGIPAHLRFPLGVWVELAPMRDCMHLSIRDETGTFALDGFEERLLAAVGARAAEAS</sequence>
<name>A0A160KQ73_9MICO</name>
<reference evidence="1 2" key="1">
    <citation type="submission" date="2016-05" db="EMBL/GenBank/DDBJ databases">
        <title>Complete genome sequence of Rathayibacter tritici NCPPB 1953.</title>
        <authorList>
            <person name="Park J."/>
            <person name="Lee H.-H."/>
            <person name="Lee S.-W."/>
            <person name="Seo Y.-S."/>
        </authorList>
    </citation>
    <scope>NUCLEOTIDE SEQUENCE [LARGE SCALE GENOMIC DNA]</scope>
    <source>
        <strain evidence="1 2">NCPPB 1953</strain>
    </source>
</reference>
<dbReference type="PATRIC" id="fig|33888.3.peg.148"/>
<dbReference type="OrthoDB" id="5123376at2"/>
<accession>A0A160KQ73</accession>
<dbReference type="AlphaFoldDB" id="A0A160KQ73"/>
<gene>
    <name evidence="1" type="ORF">A6122_0123</name>
</gene>
<dbReference type="STRING" id="33888.A6122_0123"/>
<evidence type="ECO:0000313" key="1">
    <source>
        <dbReference type="EMBL" id="AND15289.1"/>
    </source>
</evidence>
<dbReference type="Proteomes" id="UP000077071">
    <property type="component" value="Chromosome"/>
</dbReference>
<evidence type="ECO:0008006" key="3">
    <source>
        <dbReference type="Google" id="ProtNLM"/>
    </source>
</evidence>
<proteinExistence type="predicted"/>
<protein>
    <recommendedName>
        <fullName evidence="3">Condensation domain-containing protein</fullName>
    </recommendedName>
</protein>
<dbReference type="KEGG" id="rtn:A6122_0123"/>
<organism evidence="1 2">
    <name type="scientific">Rathayibacter tritici</name>
    <dbReference type="NCBI Taxonomy" id="33888"/>
    <lineage>
        <taxon>Bacteria</taxon>
        <taxon>Bacillati</taxon>
        <taxon>Actinomycetota</taxon>
        <taxon>Actinomycetes</taxon>
        <taxon>Micrococcales</taxon>
        <taxon>Microbacteriaceae</taxon>
        <taxon>Rathayibacter</taxon>
    </lineage>
</organism>